<keyword evidence="3" id="KW-1185">Reference proteome</keyword>
<feature type="compositionally biased region" description="Basic and acidic residues" evidence="1">
    <location>
        <begin position="254"/>
        <end position="276"/>
    </location>
</feature>
<reference evidence="2 3" key="1">
    <citation type="submission" date="2015-09" db="EMBL/GenBank/DDBJ databases">
        <title>Trachymyrmex cornetzi WGS genome.</title>
        <authorList>
            <person name="Nygaard S."/>
            <person name="Hu H."/>
            <person name="Boomsma J."/>
            <person name="Zhang G."/>
        </authorList>
    </citation>
    <scope>NUCLEOTIDE SEQUENCE [LARGE SCALE GENOMIC DNA]</scope>
    <source>
        <strain evidence="2">Tcor2-1</strain>
        <tissue evidence="2">Whole body</tissue>
    </source>
</reference>
<proteinExistence type="predicted"/>
<gene>
    <name evidence="2" type="ORF">ALC57_17560</name>
</gene>
<dbReference type="AlphaFoldDB" id="A0A195DBW0"/>
<name>A0A195DBW0_9HYME</name>
<evidence type="ECO:0000313" key="2">
    <source>
        <dbReference type="EMBL" id="KYN10373.1"/>
    </source>
</evidence>
<evidence type="ECO:0000256" key="1">
    <source>
        <dbReference type="SAM" id="MobiDB-lite"/>
    </source>
</evidence>
<feature type="region of interest" description="Disordered" evidence="1">
    <location>
        <begin position="253"/>
        <end position="282"/>
    </location>
</feature>
<evidence type="ECO:0000313" key="3">
    <source>
        <dbReference type="Proteomes" id="UP000078492"/>
    </source>
</evidence>
<organism evidence="2 3">
    <name type="scientific">Trachymyrmex cornetzi</name>
    <dbReference type="NCBI Taxonomy" id="471704"/>
    <lineage>
        <taxon>Eukaryota</taxon>
        <taxon>Metazoa</taxon>
        <taxon>Ecdysozoa</taxon>
        <taxon>Arthropoda</taxon>
        <taxon>Hexapoda</taxon>
        <taxon>Insecta</taxon>
        <taxon>Pterygota</taxon>
        <taxon>Neoptera</taxon>
        <taxon>Endopterygota</taxon>
        <taxon>Hymenoptera</taxon>
        <taxon>Apocrita</taxon>
        <taxon>Aculeata</taxon>
        <taxon>Formicoidea</taxon>
        <taxon>Formicidae</taxon>
        <taxon>Myrmicinae</taxon>
        <taxon>Trachymyrmex</taxon>
    </lineage>
</organism>
<sequence>MAGRGGSSSWPRLRFPGALVVRAVMPRKLYDTPCVILARGNLDTCLRSPELLDCTVKCDGDENENDHDDDNDNDDDDHDDKRRFVGARWRLRFQPQHDASPLLSPEAKRHPELVPLTESRSREKRRREKTRRCALDEKEVTEGESPRMLLQYTSPFYPLSFSYSTHYKSKRQPSGSQELRVVADVGIRNGGIAEPAVRYTTSDYQPNSGLPLPFSCTGGAQAKSIARDPAVIPYGKDQRRAACSLSISLTLQKRRNERERERGKHDLKEEKPKRDIVTLPEG</sequence>
<feature type="region of interest" description="Disordered" evidence="1">
    <location>
        <begin position="96"/>
        <end position="132"/>
    </location>
</feature>
<dbReference type="EMBL" id="KQ981010">
    <property type="protein sequence ID" value="KYN10373.1"/>
    <property type="molecule type" value="Genomic_DNA"/>
</dbReference>
<accession>A0A195DBW0</accession>
<dbReference type="Proteomes" id="UP000078492">
    <property type="component" value="Unassembled WGS sequence"/>
</dbReference>
<protein>
    <submittedName>
        <fullName evidence="2">Uncharacterized protein</fullName>
    </submittedName>
</protein>